<evidence type="ECO:0000313" key="1">
    <source>
        <dbReference type="EMBL" id="JAE19724.1"/>
    </source>
</evidence>
<dbReference type="GO" id="GO:0017056">
    <property type="term" value="F:structural constituent of nuclear pore"/>
    <property type="evidence" value="ECO:0007669"/>
    <property type="project" value="InterPro"/>
</dbReference>
<reference evidence="1" key="2">
    <citation type="journal article" date="2015" name="Data Brief">
        <title>Shoot transcriptome of the giant reed, Arundo donax.</title>
        <authorList>
            <person name="Barrero R.A."/>
            <person name="Guerrero F.D."/>
            <person name="Moolhuijzen P."/>
            <person name="Goolsby J.A."/>
            <person name="Tidwell J."/>
            <person name="Bellgard S.E."/>
            <person name="Bellgard M.I."/>
        </authorList>
    </citation>
    <scope>NUCLEOTIDE SEQUENCE</scope>
    <source>
        <tissue evidence="1">Shoot tissue taken approximately 20 cm above the soil surface</tissue>
    </source>
</reference>
<dbReference type="InterPro" id="IPR044840">
    <property type="entry name" value="Nup188"/>
</dbReference>
<dbReference type="AlphaFoldDB" id="A0A0A9G8F5"/>
<dbReference type="PANTHER" id="PTHR31431:SF1">
    <property type="entry name" value="NUCLEOPORIN NUP188"/>
    <property type="match status" value="1"/>
</dbReference>
<sequence length="313" mass="34573">MSSYLSAQSATTHQNKKRALLQKSQTSLSALNLTENILTLLCILAKSHFPCDRGMREVDSELREIIIHLLAFISKGSVKTSDSCNWNPSFLCPAIVKGEIALNEKPPLVRSKYGWFKFAASSISSTGGVSIPSSAASSLVIRETSSGGSDLIRQTRFTEMLAVQIYRIAFLIMKFLCSQAKEAVKRAEELEFLDLAHFPELPMPDILHGLQDQVVSIVTEVSESNGSSTLNPEVERVCHHLLVILETSLYMELCVSQSCDIRPVLGRVEDFCKGLKAMLQAIEKHSSFKPLVRSLTQITTLLYPGLVPSNLLM</sequence>
<dbReference type="GO" id="GO:0044611">
    <property type="term" value="C:nuclear pore inner ring"/>
    <property type="evidence" value="ECO:0007669"/>
    <property type="project" value="TreeGrafter"/>
</dbReference>
<name>A0A0A9G8F5_ARUDO</name>
<dbReference type="GO" id="GO:0006405">
    <property type="term" value="P:RNA export from nucleus"/>
    <property type="evidence" value="ECO:0007669"/>
    <property type="project" value="TreeGrafter"/>
</dbReference>
<dbReference type="GO" id="GO:0006606">
    <property type="term" value="P:protein import into nucleus"/>
    <property type="evidence" value="ECO:0007669"/>
    <property type="project" value="TreeGrafter"/>
</dbReference>
<dbReference type="PANTHER" id="PTHR31431">
    <property type="entry name" value="NUCLEOPORIN NUP188 HOMOLOG"/>
    <property type="match status" value="1"/>
</dbReference>
<protein>
    <submittedName>
        <fullName evidence="1">Uncharacterized protein</fullName>
    </submittedName>
</protein>
<proteinExistence type="predicted"/>
<organism evidence="1">
    <name type="scientific">Arundo donax</name>
    <name type="common">Giant reed</name>
    <name type="synonym">Donax arundinaceus</name>
    <dbReference type="NCBI Taxonomy" id="35708"/>
    <lineage>
        <taxon>Eukaryota</taxon>
        <taxon>Viridiplantae</taxon>
        <taxon>Streptophyta</taxon>
        <taxon>Embryophyta</taxon>
        <taxon>Tracheophyta</taxon>
        <taxon>Spermatophyta</taxon>
        <taxon>Magnoliopsida</taxon>
        <taxon>Liliopsida</taxon>
        <taxon>Poales</taxon>
        <taxon>Poaceae</taxon>
        <taxon>PACMAD clade</taxon>
        <taxon>Arundinoideae</taxon>
        <taxon>Arundineae</taxon>
        <taxon>Arundo</taxon>
    </lineage>
</organism>
<dbReference type="EMBL" id="GBRH01178172">
    <property type="protein sequence ID" value="JAE19724.1"/>
    <property type="molecule type" value="Transcribed_RNA"/>
</dbReference>
<reference evidence="1" key="1">
    <citation type="submission" date="2014-09" db="EMBL/GenBank/DDBJ databases">
        <authorList>
            <person name="Magalhaes I.L.F."/>
            <person name="Oliveira U."/>
            <person name="Santos F.R."/>
            <person name="Vidigal T.H.D.A."/>
            <person name="Brescovit A.D."/>
            <person name="Santos A.J."/>
        </authorList>
    </citation>
    <scope>NUCLEOTIDE SEQUENCE</scope>
    <source>
        <tissue evidence="1">Shoot tissue taken approximately 20 cm above the soil surface</tissue>
    </source>
</reference>
<accession>A0A0A9G8F5</accession>